<feature type="transmembrane region" description="Helical" evidence="4">
    <location>
        <begin position="393"/>
        <end position="413"/>
    </location>
</feature>
<reference evidence="6 7" key="1">
    <citation type="submission" date="2019-02" db="EMBL/GenBank/DDBJ databases">
        <title>Deep-cultivation of Planctomycetes and their phenomic and genomic characterization uncovers novel biology.</title>
        <authorList>
            <person name="Wiegand S."/>
            <person name="Jogler M."/>
            <person name="Boedeker C."/>
            <person name="Pinto D."/>
            <person name="Vollmers J."/>
            <person name="Rivas-Marin E."/>
            <person name="Kohn T."/>
            <person name="Peeters S.H."/>
            <person name="Heuer A."/>
            <person name="Rast P."/>
            <person name="Oberbeckmann S."/>
            <person name="Bunk B."/>
            <person name="Jeske O."/>
            <person name="Meyerdierks A."/>
            <person name="Storesund J.E."/>
            <person name="Kallscheuer N."/>
            <person name="Luecker S."/>
            <person name="Lage O.M."/>
            <person name="Pohl T."/>
            <person name="Merkel B.J."/>
            <person name="Hornburger P."/>
            <person name="Mueller R.-W."/>
            <person name="Bruemmer F."/>
            <person name="Labrenz M."/>
            <person name="Spormann A.M."/>
            <person name="Op den Camp H."/>
            <person name="Overmann J."/>
            <person name="Amann R."/>
            <person name="Jetten M.S.M."/>
            <person name="Mascher T."/>
            <person name="Medema M.H."/>
            <person name="Devos D.P."/>
            <person name="Kaster A.-K."/>
            <person name="Ovreas L."/>
            <person name="Rohde M."/>
            <person name="Galperin M.Y."/>
            <person name="Jogler C."/>
        </authorList>
    </citation>
    <scope>NUCLEOTIDE SEQUENCE [LARGE SCALE GENOMIC DNA]</scope>
    <source>
        <strain evidence="6 7">Mal52</strain>
    </source>
</reference>
<feature type="transmembrane region" description="Helical" evidence="4">
    <location>
        <begin position="419"/>
        <end position="438"/>
    </location>
</feature>
<keyword evidence="3 4" id="KW-0472">Membrane</keyword>
<feature type="transmembrane region" description="Helical" evidence="4">
    <location>
        <begin position="131"/>
        <end position="149"/>
    </location>
</feature>
<keyword evidence="2 4" id="KW-1133">Transmembrane helix</keyword>
<feature type="transmembrane region" description="Helical" evidence="4">
    <location>
        <begin position="69"/>
        <end position="89"/>
    </location>
</feature>
<feature type="transmembrane region" description="Helical" evidence="4">
    <location>
        <begin position="155"/>
        <end position="179"/>
    </location>
</feature>
<feature type="transmembrane region" description="Helical" evidence="4">
    <location>
        <begin position="356"/>
        <end position="381"/>
    </location>
</feature>
<dbReference type="PANTHER" id="PTHR23531:SF1">
    <property type="entry name" value="QUINOLENE RESISTANCE PROTEIN NORA"/>
    <property type="match status" value="1"/>
</dbReference>
<sequence>MRKIGQGWYITALTFLPSALDRCVRTADFRSNSCLESLRRDDRARKMNTDTTAELHPDPPPTIYNRTFWTCYVSNVLLVTANALTFRFAEFVAFLGGDEGTAGTIVGAGMLAAVICRFGIGQAIDHYGTRLLWRASSVCLAISSLLFLAPDQLSWTIYPVRILFAVSMACMFSCSIVYVQGIVPAHRRTEVIASLGSSGFVGMIIGPLLGDLVFTTLPSGWPQFSALFGTAAALSTAYFLIVYRLTQNDRHSQPAQSIAAHRLLIQYWPGQILLIAVVLGAALTIPTVFLTRYATHLGLAGIGTFFLAYAGCAFTCRVLAARWMELIGLRRVILIGMAALGSGQLLLLLVSKEWHFLLPAAVCGVGHALLFPVVVSVGSGCFPLANRGTGTTLILGFTEVGIFIAAPVLGMIIDEFGFATMFTATGIMTLAFGAVYFLSTEPEGEVVADEQNAAAPYPTGADPIAAPAATAKTPCGEPATSVCRSA</sequence>
<dbReference type="AlphaFoldDB" id="A0A517ZN53"/>
<evidence type="ECO:0000259" key="5">
    <source>
        <dbReference type="PROSITE" id="PS50850"/>
    </source>
</evidence>
<evidence type="ECO:0000256" key="2">
    <source>
        <dbReference type="ARBA" id="ARBA00022989"/>
    </source>
</evidence>
<feature type="transmembrane region" description="Helical" evidence="4">
    <location>
        <begin position="332"/>
        <end position="350"/>
    </location>
</feature>
<dbReference type="InterPro" id="IPR020846">
    <property type="entry name" value="MFS_dom"/>
</dbReference>
<evidence type="ECO:0000313" key="7">
    <source>
        <dbReference type="Proteomes" id="UP000319383"/>
    </source>
</evidence>
<dbReference type="Proteomes" id="UP000319383">
    <property type="component" value="Chromosome"/>
</dbReference>
<feature type="transmembrane region" description="Helical" evidence="4">
    <location>
        <begin position="101"/>
        <end position="119"/>
    </location>
</feature>
<dbReference type="InterPro" id="IPR011701">
    <property type="entry name" value="MFS"/>
</dbReference>
<name>A0A517ZN53_9PLAN</name>
<feature type="transmembrane region" description="Helical" evidence="4">
    <location>
        <begin position="221"/>
        <end position="243"/>
    </location>
</feature>
<dbReference type="Gene3D" id="1.20.1250.20">
    <property type="entry name" value="MFS general substrate transporter like domains"/>
    <property type="match status" value="2"/>
</dbReference>
<dbReference type="GO" id="GO:0022857">
    <property type="term" value="F:transmembrane transporter activity"/>
    <property type="evidence" value="ECO:0007669"/>
    <property type="project" value="InterPro"/>
</dbReference>
<gene>
    <name evidence="6" type="ORF">Mal52_23730</name>
</gene>
<dbReference type="SUPFAM" id="SSF103473">
    <property type="entry name" value="MFS general substrate transporter"/>
    <property type="match status" value="1"/>
</dbReference>
<dbReference type="PROSITE" id="PS50850">
    <property type="entry name" value="MFS"/>
    <property type="match status" value="1"/>
</dbReference>
<evidence type="ECO:0000256" key="1">
    <source>
        <dbReference type="ARBA" id="ARBA00022692"/>
    </source>
</evidence>
<dbReference type="InterPro" id="IPR036259">
    <property type="entry name" value="MFS_trans_sf"/>
</dbReference>
<proteinExistence type="predicted"/>
<dbReference type="Pfam" id="PF07690">
    <property type="entry name" value="MFS_1"/>
    <property type="match status" value="1"/>
</dbReference>
<dbReference type="KEGG" id="sdyn:Mal52_23730"/>
<protein>
    <submittedName>
        <fullName evidence="6">Major facilitator superfamily transporter</fullName>
    </submittedName>
</protein>
<evidence type="ECO:0000313" key="6">
    <source>
        <dbReference type="EMBL" id="QDU43896.1"/>
    </source>
</evidence>
<feature type="domain" description="Major facilitator superfamily (MFS) profile" evidence="5">
    <location>
        <begin position="66"/>
        <end position="443"/>
    </location>
</feature>
<dbReference type="PANTHER" id="PTHR23531">
    <property type="entry name" value="QUINOLENE RESISTANCE PROTEIN NORA"/>
    <property type="match status" value="1"/>
</dbReference>
<dbReference type="EMBL" id="CP036276">
    <property type="protein sequence ID" value="QDU43896.1"/>
    <property type="molecule type" value="Genomic_DNA"/>
</dbReference>
<evidence type="ECO:0000256" key="3">
    <source>
        <dbReference type="ARBA" id="ARBA00023136"/>
    </source>
</evidence>
<accession>A0A517ZN53</accession>
<feature type="transmembrane region" description="Helical" evidence="4">
    <location>
        <begin position="297"/>
        <end position="320"/>
    </location>
</feature>
<organism evidence="6 7">
    <name type="scientific">Symmachiella dynata</name>
    <dbReference type="NCBI Taxonomy" id="2527995"/>
    <lineage>
        <taxon>Bacteria</taxon>
        <taxon>Pseudomonadati</taxon>
        <taxon>Planctomycetota</taxon>
        <taxon>Planctomycetia</taxon>
        <taxon>Planctomycetales</taxon>
        <taxon>Planctomycetaceae</taxon>
        <taxon>Symmachiella</taxon>
    </lineage>
</organism>
<evidence type="ECO:0000256" key="4">
    <source>
        <dbReference type="SAM" id="Phobius"/>
    </source>
</evidence>
<dbReference type="InterPro" id="IPR052714">
    <property type="entry name" value="MFS_Exporter"/>
</dbReference>
<keyword evidence="1 4" id="KW-0812">Transmembrane</keyword>
<feature type="transmembrane region" description="Helical" evidence="4">
    <location>
        <begin position="264"/>
        <end position="285"/>
    </location>
</feature>
<feature type="transmembrane region" description="Helical" evidence="4">
    <location>
        <begin position="191"/>
        <end position="209"/>
    </location>
</feature>
<keyword evidence="7" id="KW-1185">Reference proteome</keyword>